<dbReference type="OrthoDB" id="2159328at2759"/>
<dbReference type="SUPFAM" id="SSF81383">
    <property type="entry name" value="F-box domain"/>
    <property type="match status" value="1"/>
</dbReference>
<accession>A0A0C3PBD3</accession>
<evidence type="ECO:0008006" key="3">
    <source>
        <dbReference type="Google" id="ProtNLM"/>
    </source>
</evidence>
<dbReference type="Proteomes" id="UP000053257">
    <property type="component" value="Unassembled WGS sequence"/>
</dbReference>
<sequence>MCHKPSRVVYHLPQELTDHVINFLADDAPALKACSLVCTSWSAKSTLLLFKTLSVAWGSIGRLVGGRDRVRNAVRHLHLGCESHYESERCCEHTIYHLPEGLKHRLAASWALENYQRCRLVSTGDLVEVISLFPRLKVATLYNLHLGDVVVSEITSTELQLQQLVLVNVWGIDAYPAVLARFLSSFKSIGYLKVFVDPYIAEPQVDDSDVPGLEGDVPLPEGTVSIPTISLNAPNAAMFRSLEQCYRPQDLTRLDVVMNISYLQWDVTLIRRFVEHSTALRELSLDLPFFSWDLYRWIYPERESEFYMPR</sequence>
<keyword evidence="2" id="KW-1185">Reference proteome</keyword>
<dbReference type="AlphaFoldDB" id="A0A0C3PBD3"/>
<dbReference type="HOGENOM" id="CLU_897440_0_0_1"/>
<name>A0A0C3PBD3_PHLG1</name>
<evidence type="ECO:0000313" key="2">
    <source>
        <dbReference type="Proteomes" id="UP000053257"/>
    </source>
</evidence>
<reference evidence="1 2" key="1">
    <citation type="journal article" date="2014" name="PLoS Genet.">
        <title>Analysis of the Phlebiopsis gigantea genome, transcriptome and secretome provides insight into its pioneer colonization strategies of wood.</title>
        <authorList>
            <person name="Hori C."/>
            <person name="Ishida T."/>
            <person name="Igarashi K."/>
            <person name="Samejima M."/>
            <person name="Suzuki H."/>
            <person name="Master E."/>
            <person name="Ferreira P."/>
            <person name="Ruiz-Duenas F.J."/>
            <person name="Held B."/>
            <person name="Canessa P."/>
            <person name="Larrondo L.F."/>
            <person name="Schmoll M."/>
            <person name="Druzhinina I.S."/>
            <person name="Kubicek C.P."/>
            <person name="Gaskell J.A."/>
            <person name="Kersten P."/>
            <person name="St John F."/>
            <person name="Glasner J."/>
            <person name="Sabat G."/>
            <person name="Splinter BonDurant S."/>
            <person name="Syed K."/>
            <person name="Yadav J."/>
            <person name="Mgbeahuruike A.C."/>
            <person name="Kovalchuk A."/>
            <person name="Asiegbu F.O."/>
            <person name="Lackner G."/>
            <person name="Hoffmeister D."/>
            <person name="Rencoret J."/>
            <person name="Gutierrez A."/>
            <person name="Sun H."/>
            <person name="Lindquist E."/>
            <person name="Barry K."/>
            <person name="Riley R."/>
            <person name="Grigoriev I.V."/>
            <person name="Henrissat B."/>
            <person name="Kues U."/>
            <person name="Berka R.M."/>
            <person name="Martinez A.T."/>
            <person name="Covert S.F."/>
            <person name="Blanchette R.A."/>
            <person name="Cullen D."/>
        </authorList>
    </citation>
    <scope>NUCLEOTIDE SEQUENCE [LARGE SCALE GENOMIC DNA]</scope>
    <source>
        <strain evidence="1 2">11061_1 CR5-6</strain>
    </source>
</reference>
<evidence type="ECO:0000313" key="1">
    <source>
        <dbReference type="EMBL" id="KIP02238.1"/>
    </source>
</evidence>
<proteinExistence type="predicted"/>
<dbReference type="InterPro" id="IPR036047">
    <property type="entry name" value="F-box-like_dom_sf"/>
</dbReference>
<dbReference type="EMBL" id="KN840690">
    <property type="protein sequence ID" value="KIP02238.1"/>
    <property type="molecule type" value="Genomic_DNA"/>
</dbReference>
<organism evidence="1 2">
    <name type="scientific">Phlebiopsis gigantea (strain 11061_1 CR5-6)</name>
    <name type="common">White-rot fungus</name>
    <name type="synonym">Peniophora gigantea</name>
    <dbReference type="NCBI Taxonomy" id="745531"/>
    <lineage>
        <taxon>Eukaryota</taxon>
        <taxon>Fungi</taxon>
        <taxon>Dikarya</taxon>
        <taxon>Basidiomycota</taxon>
        <taxon>Agaricomycotina</taxon>
        <taxon>Agaricomycetes</taxon>
        <taxon>Polyporales</taxon>
        <taxon>Phanerochaetaceae</taxon>
        <taxon>Phlebiopsis</taxon>
    </lineage>
</organism>
<gene>
    <name evidence="1" type="ORF">PHLGIDRAFT_304923</name>
</gene>
<protein>
    <recommendedName>
        <fullName evidence="3">F-box domain-containing protein</fullName>
    </recommendedName>
</protein>